<evidence type="ECO:0000313" key="1">
    <source>
        <dbReference type="EMBL" id="GAG35818.1"/>
    </source>
</evidence>
<feature type="non-terminal residue" evidence="1">
    <location>
        <position position="240"/>
    </location>
</feature>
<dbReference type="EMBL" id="BARS01049704">
    <property type="protein sequence ID" value="GAG35818.1"/>
    <property type="molecule type" value="Genomic_DNA"/>
</dbReference>
<accession>X0XGP7</accession>
<dbReference type="InterPro" id="IPR015943">
    <property type="entry name" value="WD40/YVTN_repeat-like_dom_sf"/>
</dbReference>
<dbReference type="InterPro" id="IPR011047">
    <property type="entry name" value="Quinoprotein_ADH-like_sf"/>
</dbReference>
<gene>
    <name evidence="1" type="ORF">S01H1_74301</name>
</gene>
<name>X0XGP7_9ZZZZ</name>
<reference evidence="1" key="1">
    <citation type="journal article" date="2014" name="Front. Microbiol.">
        <title>High frequency of phylogenetically diverse reductive dehalogenase-homologous genes in deep subseafloor sedimentary metagenomes.</title>
        <authorList>
            <person name="Kawai M."/>
            <person name="Futagami T."/>
            <person name="Toyoda A."/>
            <person name="Takaki Y."/>
            <person name="Nishi S."/>
            <person name="Hori S."/>
            <person name="Arai W."/>
            <person name="Tsubouchi T."/>
            <person name="Morono Y."/>
            <person name="Uchiyama I."/>
            <person name="Ito T."/>
            <person name="Fujiyama A."/>
            <person name="Inagaki F."/>
            <person name="Takami H."/>
        </authorList>
    </citation>
    <scope>NUCLEOTIDE SEQUENCE</scope>
    <source>
        <strain evidence="1">Expedition CK06-06</strain>
    </source>
</reference>
<proteinExistence type="predicted"/>
<sequence>SLFTVFDPDYRYAIVKDNMLQPRIFQELKLYEKEDVTFHKNNIVTESSPCLLNSMIYITSGSGHVYGYNRNTKKLEWDFYIGSDMDGSPVVTSDSCLLVSVEKQYIKGKGGAFKLDPSKSPEKSVVWFFPTENKEFSGWEGGIIGSIGVNDYYNKGNFPYLAAFSAIDGYLYIADHKSIKEGEKVLGPDNYSTYNTPEILFKKYIGPSISTPIIINDKLVAAGYNGIHLFEFDKNKNFKL</sequence>
<organism evidence="1">
    <name type="scientific">marine sediment metagenome</name>
    <dbReference type="NCBI Taxonomy" id="412755"/>
    <lineage>
        <taxon>unclassified sequences</taxon>
        <taxon>metagenomes</taxon>
        <taxon>ecological metagenomes</taxon>
    </lineage>
</organism>
<dbReference type="AlphaFoldDB" id="X0XGP7"/>
<comment type="caution">
    <text evidence="1">The sequence shown here is derived from an EMBL/GenBank/DDBJ whole genome shotgun (WGS) entry which is preliminary data.</text>
</comment>
<evidence type="ECO:0008006" key="2">
    <source>
        <dbReference type="Google" id="ProtNLM"/>
    </source>
</evidence>
<dbReference type="Gene3D" id="2.130.10.10">
    <property type="entry name" value="YVTN repeat-like/Quinoprotein amine dehydrogenase"/>
    <property type="match status" value="1"/>
</dbReference>
<dbReference type="SUPFAM" id="SSF50998">
    <property type="entry name" value="Quinoprotein alcohol dehydrogenase-like"/>
    <property type="match status" value="1"/>
</dbReference>
<feature type="non-terminal residue" evidence="1">
    <location>
        <position position="1"/>
    </location>
</feature>
<protein>
    <recommendedName>
        <fullName evidence="2">Pyrrolo-quinoline quinone</fullName>
    </recommendedName>
</protein>